<organism evidence="1 2">
    <name type="scientific">Bagarius yarrelli</name>
    <name type="common">Goonch</name>
    <name type="synonym">Bagrus yarrelli</name>
    <dbReference type="NCBI Taxonomy" id="175774"/>
    <lineage>
        <taxon>Eukaryota</taxon>
        <taxon>Metazoa</taxon>
        <taxon>Chordata</taxon>
        <taxon>Craniata</taxon>
        <taxon>Vertebrata</taxon>
        <taxon>Euteleostomi</taxon>
        <taxon>Actinopterygii</taxon>
        <taxon>Neopterygii</taxon>
        <taxon>Teleostei</taxon>
        <taxon>Ostariophysi</taxon>
        <taxon>Siluriformes</taxon>
        <taxon>Sisoridae</taxon>
        <taxon>Sisorinae</taxon>
        <taxon>Bagarius</taxon>
    </lineage>
</organism>
<protein>
    <submittedName>
        <fullName evidence="1">Uncharacterized protein</fullName>
    </submittedName>
</protein>
<accession>A0A556TQC3</accession>
<gene>
    <name evidence="1" type="ORF">Baya_4501</name>
</gene>
<dbReference type="AlphaFoldDB" id="A0A556TQC3"/>
<reference evidence="1 2" key="1">
    <citation type="journal article" date="2019" name="Genome Biol. Evol.">
        <title>Whole-Genome Sequencing of the Giant Devil Catfish, Bagarius yarrelli.</title>
        <authorList>
            <person name="Jiang W."/>
            <person name="Lv Y."/>
            <person name="Cheng L."/>
            <person name="Yang K."/>
            <person name="Chao B."/>
            <person name="Wang X."/>
            <person name="Li Y."/>
            <person name="Pan X."/>
            <person name="You X."/>
            <person name="Zhang Y."/>
            <person name="Yang J."/>
            <person name="Li J."/>
            <person name="Zhang X."/>
            <person name="Liu S."/>
            <person name="Sun C."/>
            <person name="Yang J."/>
            <person name="Shi Q."/>
        </authorList>
    </citation>
    <scope>NUCLEOTIDE SEQUENCE [LARGE SCALE GENOMIC DNA]</scope>
    <source>
        <strain evidence="1">JWS20170419001</strain>
        <tissue evidence="1">Muscle</tissue>
    </source>
</reference>
<keyword evidence="2" id="KW-1185">Reference proteome</keyword>
<evidence type="ECO:0000313" key="1">
    <source>
        <dbReference type="EMBL" id="TSK34893.1"/>
    </source>
</evidence>
<sequence>MSAVRGRPEHSNTLLQLWTALKPVTAAAAAADDDADGSVVHSGMKHQSHLQVAGGQADDGRFIELGCDGGGQRQQLGQLIKLTVLFLPPSPGRIFRFLFHYLQNCTVLDTPPAFGWIALPGTKSKKNKIIIITHTQTRYTLFSSVEFDHHQVTGTLSLELELELAFSQMERVNRTHPLTFPNKMSRDFGVSHKHNRVTLRHHGE</sequence>
<dbReference type="EMBL" id="VCAZ01000010">
    <property type="protein sequence ID" value="TSK34893.1"/>
    <property type="molecule type" value="Genomic_DNA"/>
</dbReference>
<proteinExistence type="predicted"/>
<name>A0A556TQC3_BAGYA</name>
<dbReference type="Proteomes" id="UP000319801">
    <property type="component" value="Unassembled WGS sequence"/>
</dbReference>
<evidence type="ECO:0000313" key="2">
    <source>
        <dbReference type="Proteomes" id="UP000319801"/>
    </source>
</evidence>
<comment type="caution">
    <text evidence="1">The sequence shown here is derived from an EMBL/GenBank/DDBJ whole genome shotgun (WGS) entry which is preliminary data.</text>
</comment>